<dbReference type="GO" id="GO:0071555">
    <property type="term" value="P:cell wall organization"/>
    <property type="evidence" value="ECO:0007669"/>
    <property type="project" value="UniProtKB-UniRule"/>
</dbReference>
<evidence type="ECO:0000256" key="11">
    <source>
        <dbReference type="SAM" id="Phobius"/>
    </source>
</evidence>
<reference evidence="12 13" key="1">
    <citation type="submission" date="2012-12" db="EMBL/GenBank/DDBJ databases">
        <title>Genome assembly of Fulvivirga imtechensis AK7.</title>
        <authorList>
            <person name="Nupur N."/>
            <person name="Khatri I."/>
            <person name="Kumar R."/>
            <person name="Subramanian S."/>
            <person name="Pinnaka A."/>
        </authorList>
    </citation>
    <scope>NUCLEOTIDE SEQUENCE [LARGE SCALE GENOMIC DNA]</scope>
    <source>
        <strain evidence="12 13">AK7</strain>
    </source>
</reference>
<dbReference type="InterPro" id="IPR051050">
    <property type="entry name" value="Lipid_II_flippase_MurJ/MviN"/>
</dbReference>
<dbReference type="InterPro" id="IPR004268">
    <property type="entry name" value="MurJ"/>
</dbReference>
<feature type="transmembrane region" description="Helical" evidence="11">
    <location>
        <begin position="309"/>
        <end position="335"/>
    </location>
</feature>
<feature type="transmembrane region" description="Helical" evidence="11">
    <location>
        <begin position="56"/>
        <end position="81"/>
    </location>
</feature>
<evidence type="ECO:0000256" key="4">
    <source>
        <dbReference type="ARBA" id="ARBA00022960"/>
    </source>
</evidence>
<keyword evidence="3 11" id="KW-0812">Transmembrane</keyword>
<feature type="transmembrane region" description="Helical" evidence="11">
    <location>
        <begin position="141"/>
        <end position="161"/>
    </location>
</feature>
<keyword evidence="10" id="KW-0813">Transport</keyword>
<evidence type="ECO:0000256" key="3">
    <source>
        <dbReference type="ARBA" id="ARBA00022692"/>
    </source>
</evidence>
<dbReference type="Proteomes" id="UP000011135">
    <property type="component" value="Unassembled WGS sequence"/>
</dbReference>
<evidence type="ECO:0000256" key="10">
    <source>
        <dbReference type="PIRNR" id="PIRNR002869"/>
    </source>
</evidence>
<protein>
    <recommendedName>
        <fullName evidence="10">Lipid II flippase</fullName>
    </recommendedName>
</protein>
<evidence type="ECO:0000256" key="8">
    <source>
        <dbReference type="ARBA" id="ARBA00060041"/>
    </source>
</evidence>
<keyword evidence="2 10" id="KW-1003">Cell membrane</keyword>
<comment type="subcellular location">
    <subcellularLocation>
        <location evidence="1">Cell membrane</location>
        <topology evidence="1">Multi-pass membrane protein</topology>
    </subcellularLocation>
</comment>
<gene>
    <name evidence="12" type="ORF">C900_01702</name>
</gene>
<evidence type="ECO:0000313" key="13">
    <source>
        <dbReference type="Proteomes" id="UP000011135"/>
    </source>
</evidence>
<evidence type="ECO:0000256" key="2">
    <source>
        <dbReference type="ARBA" id="ARBA00022475"/>
    </source>
</evidence>
<dbReference type="PANTHER" id="PTHR47019:SF1">
    <property type="entry name" value="LIPID II FLIPPASE MURJ"/>
    <property type="match status" value="1"/>
</dbReference>
<keyword evidence="6 11" id="KW-1133">Transmembrane helix</keyword>
<dbReference type="OrthoDB" id="9816572at2"/>
<dbReference type="Pfam" id="PF03023">
    <property type="entry name" value="MurJ"/>
    <property type="match status" value="1"/>
</dbReference>
<comment type="similarity">
    <text evidence="9 10">Belongs to the MurJ/MviN family.</text>
</comment>
<dbReference type="AlphaFoldDB" id="L8JYL6"/>
<dbReference type="GO" id="GO:0008360">
    <property type="term" value="P:regulation of cell shape"/>
    <property type="evidence" value="ECO:0007669"/>
    <property type="project" value="UniProtKB-UniRule"/>
</dbReference>
<comment type="caution">
    <text evidence="12">The sequence shown here is derived from an EMBL/GenBank/DDBJ whole genome shotgun (WGS) entry which is preliminary data.</text>
</comment>
<dbReference type="GO" id="GO:0034204">
    <property type="term" value="P:lipid translocation"/>
    <property type="evidence" value="ECO:0007669"/>
    <property type="project" value="TreeGrafter"/>
</dbReference>
<dbReference type="PIRSF" id="PIRSF002869">
    <property type="entry name" value="MviN"/>
    <property type="match status" value="1"/>
</dbReference>
<feature type="transmembrane region" description="Helical" evidence="11">
    <location>
        <begin position="194"/>
        <end position="215"/>
    </location>
</feature>
<dbReference type="GO" id="GO:0005886">
    <property type="term" value="C:plasma membrane"/>
    <property type="evidence" value="ECO:0007669"/>
    <property type="project" value="UniProtKB-SubCell"/>
</dbReference>
<dbReference type="eggNOG" id="COG0728">
    <property type="taxonomic scope" value="Bacteria"/>
</dbReference>
<feature type="transmembrane region" description="Helical" evidence="11">
    <location>
        <begin position="277"/>
        <end position="297"/>
    </location>
</feature>
<evidence type="ECO:0000256" key="9">
    <source>
        <dbReference type="ARBA" id="ARBA00061532"/>
    </source>
</evidence>
<feature type="transmembrane region" description="Helical" evidence="11">
    <location>
        <begin position="360"/>
        <end position="381"/>
    </location>
</feature>
<feature type="transmembrane region" description="Helical" evidence="11">
    <location>
        <begin position="447"/>
        <end position="467"/>
    </location>
</feature>
<keyword evidence="10" id="KW-0961">Cell wall biogenesis/degradation</keyword>
<name>L8JYL6_9BACT</name>
<comment type="function">
    <text evidence="8 10">Involved in peptidoglycan biosynthesis. Transports lipid-linked peptidoglycan precursors from the inner to the outer leaflet of the cytoplasmic membrane.</text>
</comment>
<dbReference type="PANTHER" id="PTHR47019">
    <property type="entry name" value="LIPID II FLIPPASE MURJ"/>
    <property type="match status" value="1"/>
</dbReference>
<dbReference type="RefSeq" id="WP_009579141.1">
    <property type="nucleotide sequence ID" value="NZ_AMZN01000025.1"/>
</dbReference>
<feature type="transmembrane region" description="Helical" evidence="11">
    <location>
        <begin position="168"/>
        <end position="188"/>
    </location>
</feature>
<organism evidence="12 13">
    <name type="scientific">Fulvivirga imtechensis AK7</name>
    <dbReference type="NCBI Taxonomy" id="1237149"/>
    <lineage>
        <taxon>Bacteria</taxon>
        <taxon>Pseudomonadati</taxon>
        <taxon>Bacteroidota</taxon>
        <taxon>Cytophagia</taxon>
        <taxon>Cytophagales</taxon>
        <taxon>Fulvivirgaceae</taxon>
        <taxon>Fulvivirga</taxon>
    </lineage>
</organism>
<dbReference type="GO" id="GO:0015648">
    <property type="term" value="F:lipid-linked peptidoglycan transporter activity"/>
    <property type="evidence" value="ECO:0007669"/>
    <property type="project" value="UniProtKB-UniRule"/>
</dbReference>
<evidence type="ECO:0000256" key="6">
    <source>
        <dbReference type="ARBA" id="ARBA00022989"/>
    </source>
</evidence>
<evidence type="ECO:0000256" key="5">
    <source>
        <dbReference type="ARBA" id="ARBA00022984"/>
    </source>
</evidence>
<proteinExistence type="inferred from homology"/>
<keyword evidence="7 10" id="KW-0472">Membrane</keyword>
<dbReference type="PRINTS" id="PR01806">
    <property type="entry name" value="VIRFACTRMVIN"/>
</dbReference>
<dbReference type="GO" id="GO:0009252">
    <property type="term" value="P:peptidoglycan biosynthetic process"/>
    <property type="evidence" value="ECO:0007669"/>
    <property type="project" value="UniProtKB-UniRule"/>
</dbReference>
<keyword evidence="4 10" id="KW-0133">Cell shape</keyword>
<evidence type="ECO:0000313" key="12">
    <source>
        <dbReference type="EMBL" id="ELR72287.1"/>
    </source>
</evidence>
<dbReference type="CDD" id="cd13123">
    <property type="entry name" value="MATE_MurJ_like"/>
    <property type="match status" value="1"/>
</dbReference>
<feature type="transmembrane region" description="Helical" evidence="11">
    <location>
        <begin position="388"/>
        <end position="408"/>
    </location>
</feature>
<feature type="transmembrane region" description="Helical" evidence="11">
    <location>
        <begin position="479"/>
        <end position="500"/>
    </location>
</feature>
<feature type="transmembrane region" description="Helical" evidence="11">
    <location>
        <begin position="102"/>
        <end position="121"/>
    </location>
</feature>
<evidence type="ECO:0000256" key="1">
    <source>
        <dbReference type="ARBA" id="ARBA00004651"/>
    </source>
</evidence>
<feature type="transmembrane region" description="Helical" evidence="11">
    <location>
        <begin position="21"/>
        <end position="44"/>
    </location>
</feature>
<dbReference type="NCBIfam" id="TIGR01695">
    <property type="entry name" value="murJ_mviN"/>
    <property type="match status" value="1"/>
</dbReference>
<sequence>MHTLYTKIRNITRNKIVQSSLGLLIITLGVKALGYVEKLVLAYFFGTSHEVDIYNIVITIILSLFFLFREIIEPGFLNVFLRLKANSDDVKAWNLFNKAGRLILAITLIVTILSVVFPQVLVKTFAPGFNAELNQMTTVMLQIAFPACIFLCLSTLTNITLNGEKQFVIPASGELIFKASIIAVLVVFFDKWGIYGIAVGILVGAVGKLLLHFILLRKKIHINRAPVEKKQLKSIWRLTWPLLAGVSFSQASGLIDNIFGSYLQEGAISSLSYAKKIIELPVLLFPYIISVVMFPYLSELSIEKQQKKLILLFTNSMQWIVVVFLPLACFIGLFASELVKIIFERGAFDQSSTQMTALPLSIYAIGLVFFAIETVLVIFYYSSADTKTPVFIGMACVCVNIILTYLFVRWIGYTGIALAYVVQKWLKNIILLFLLSKKITISYRSVVRFLKPVLFALAVYTVLLQIFRDQLSSHIEGGPFIQAVTLGGVFLLFAGIYILILRIMKFKINVAIQ</sequence>
<evidence type="ECO:0000256" key="7">
    <source>
        <dbReference type="ARBA" id="ARBA00023136"/>
    </source>
</evidence>
<dbReference type="EMBL" id="AMZN01000025">
    <property type="protein sequence ID" value="ELR72287.1"/>
    <property type="molecule type" value="Genomic_DNA"/>
</dbReference>
<accession>L8JYL6</accession>
<keyword evidence="13" id="KW-1185">Reference proteome</keyword>
<dbReference type="STRING" id="1237149.C900_01702"/>
<keyword evidence="5 10" id="KW-0573">Peptidoglycan synthesis</keyword>